<evidence type="ECO:0000313" key="3">
    <source>
        <dbReference type="EMBL" id="CDO75240.1"/>
    </source>
</evidence>
<dbReference type="OMA" id="GDIITHE"/>
<dbReference type="HOGENOM" id="CLU_081164_0_0_1"/>
<feature type="region of interest" description="Disordered" evidence="1">
    <location>
        <begin position="199"/>
        <end position="249"/>
    </location>
</feature>
<dbReference type="EMBL" id="CCBP010000249">
    <property type="protein sequence ID" value="CDO75240.1"/>
    <property type="molecule type" value="Genomic_DNA"/>
</dbReference>
<organism evidence="3 4">
    <name type="scientific">Pycnoporus cinnabarinus</name>
    <name type="common">Cinnabar-red polypore</name>
    <name type="synonym">Trametes cinnabarina</name>
    <dbReference type="NCBI Taxonomy" id="5643"/>
    <lineage>
        <taxon>Eukaryota</taxon>
        <taxon>Fungi</taxon>
        <taxon>Dikarya</taxon>
        <taxon>Basidiomycota</taxon>
        <taxon>Agaricomycotina</taxon>
        <taxon>Agaricomycetes</taxon>
        <taxon>Polyporales</taxon>
        <taxon>Polyporaceae</taxon>
        <taxon>Trametes</taxon>
    </lineage>
</organism>
<feature type="compositionally biased region" description="Polar residues" evidence="1">
    <location>
        <begin position="225"/>
        <end position="236"/>
    </location>
</feature>
<gene>
    <name evidence="3" type="ORF">BN946_scf185036.g4</name>
</gene>
<comment type="caution">
    <text evidence="3">The sequence shown here is derived from an EMBL/GenBank/DDBJ whole genome shotgun (WGS) entry which is preliminary data.</text>
</comment>
<dbReference type="OrthoDB" id="3268736at2759"/>
<sequence length="249" mass="26814">MPAHAAVAVRWHALILHLQALSFWTIAICTPPPTWAAAVNRTIDDQFGDSVTRQLPSYQPDGKWAQGSQCSGCALNSTNIALSEVFSRTWHDSICHPGEPDRVISVVFRGTAAHVFNLIANDFGGVSTPSNLTFSLDNELVGAFLHEPVPNRNSVMFQQAVYVNESLDDENHSFEIRMNGPTPSLILFDFIVYTSIDSDESSTSPSNSSNTSNAPSQCPFPHLPSQPSDSTRSAQPSAPIGTIVGGSSS</sequence>
<keyword evidence="2" id="KW-0732">Signal</keyword>
<name>A0A060SLG4_PYCCI</name>
<accession>A0A060SLG4</accession>
<proteinExistence type="predicted"/>
<reference evidence="3" key="1">
    <citation type="submission" date="2014-01" db="EMBL/GenBank/DDBJ databases">
        <title>The genome of the white-rot fungus Pycnoporus cinnabarinus: a basidiomycete model with a versatile arsenal for lignocellulosic biomass breakdown.</title>
        <authorList>
            <person name="Levasseur A."/>
            <person name="Lomascolo A."/>
            <person name="Ruiz-Duenas F.J."/>
            <person name="Uzan E."/>
            <person name="Piumi F."/>
            <person name="Kues U."/>
            <person name="Ram A.F.J."/>
            <person name="Murat C."/>
            <person name="Haon M."/>
            <person name="Benoit I."/>
            <person name="Arfi Y."/>
            <person name="Chevret D."/>
            <person name="Drula E."/>
            <person name="Kwon M.J."/>
            <person name="Gouret P."/>
            <person name="Lesage-Meessen L."/>
            <person name="Lombard V."/>
            <person name="Mariette J."/>
            <person name="Noirot C."/>
            <person name="Park J."/>
            <person name="Patyshakuliyeva A."/>
            <person name="Wieneger R.A.B."/>
            <person name="Wosten H.A.B."/>
            <person name="Martin F."/>
            <person name="Coutinho P.M."/>
            <person name="de Vries R."/>
            <person name="Martinez A.T."/>
            <person name="Klopp C."/>
            <person name="Pontarotti P."/>
            <person name="Henrissat B."/>
            <person name="Record E."/>
        </authorList>
    </citation>
    <scope>NUCLEOTIDE SEQUENCE [LARGE SCALE GENOMIC DNA]</scope>
    <source>
        <strain evidence="3">BRFM137</strain>
    </source>
</reference>
<dbReference type="AlphaFoldDB" id="A0A060SLG4"/>
<protein>
    <submittedName>
        <fullName evidence="3">Uncharacterized protein</fullName>
    </submittedName>
</protein>
<evidence type="ECO:0000313" key="4">
    <source>
        <dbReference type="Proteomes" id="UP000029665"/>
    </source>
</evidence>
<dbReference type="Proteomes" id="UP000029665">
    <property type="component" value="Unassembled WGS sequence"/>
</dbReference>
<dbReference type="STRING" id="5643.A0A060SLG4"/>
<feature type="chain" id="PRO_5001587535" evidence="2">
    <location>
        <begin position="37"/>
        <end position="249"/>
    </location>
</feature>
<evidence type="ECO:0000256" key="1">
    <source>
        <dbReference type="SAM" id="MobiDB-lite"/>
    </source>
</evidence>
<feature type="signal peptide" evidence="2">
    <location>
        <begin position="1"/>
        <end position="36"/>
    </location>
</feature>
<feature type="compositionally biased region" description="Low complexity" evidence="1">
    <location>
        <begin position="201"/>
        <end position="216"/>
    </location>
</feature>
<evidence type="ECO:0000256" key="2">
    <source>
        <dbReference type="SAM" id="SignalP"/>
    </source>
</evidence>
<keyword evidence="4" id="KW-1185">Reference proteome</keyword>